<dbReference type="EMBL" id="JAPUFD010000006">
    <property type="protein sequence ID" value="MDI1487740.1"/>
    <property type="molecule type" value="Genomic_DNA"/>
</dbReference>
<protein>
    <submittedName>
        <fullName evidence="2">Uncharacterized protein</fullName>
    </submittedName>
</protein>
<feature type="compositionally biased region" description="Basic and acidic residues" evidence="1">
    <location>
        <begin position="669"/>
        <end position="684"/>
    </location>
</feature>
<feature type="compositionally biased region" description="Low complexity" evidence="1">
    <location>
        <begin position="467"/>
        <end position="479"/>
    </location>
</feature>
<sequence length="744" mass="83672">MATAIPIFLPTEIWQNVFDLLGSSDGLSDMTHAWTTLRLVNSTFKKDVEARFKQLFNQEQVRIRITGGIYCATWDTFSEAKIRAYDDYIAQRHPRSYKRLYASKYSAVINKTDMHFGRFQEHDEERVLFHSLRIQSSNKIGSSEEDKDHSLHVSLGFRRLMELRAGSEESCTGALPADPKDYFSLTALQHFTRRQWKGTQLQRLYPRTEEVDPFLKSPIQVTVGSWKTNCPISDIGFDFQNGTLQFAWTEILASFFSNMRLANALYSEDSTLRARAWKEVRHRRERTRLADFRCQGHSVPWDGNVESLVSKWDSSGPSEEPMLLALQDSKYGQKIRQHVLTVPRWDKYPNPLEYEEKKTEVKYAYDEAGLMSTYKYISRKDEAVRESTTTLKRKRTPTKVVTEFEFVGDLDHDDTSPLSAKRRCIDSNATDGGVASKKEYRGGSGLVAKRHTTESQQNILNNKPADTPNSSAPSNSTASEVVRHNKVHSRYRDASAPSSNRLGTLPRNSSHIAPRRSHSKSHSKYGSNIGFKSKKDYPENVYKPGEAMPRPKYRGPYNQAHQDKLSAFSFGGAWKGRKDSTDSKQSAAGVSDYSPMGSRLPSRGPSRRGSAWSAVSGKGGKRFWGMGSRKNSAIAYEDSSQPNGNGAASVEENQEGDDDVANVGLSRQHTAENRPARGALHNEDAEMSGLETQKTATNGHANGGDRLEPLDTQRTITNGQLFSADELANAMSQSSLKPSRRERQ</sequence>
<evidence type="ECO:0000256" key="1">
    <source>
        <dbReference type="SAM" id="MobiDB-lite"/>
    </source>
</evidence>
<dbReference type="Proteomes" id="UP001161017">
    <property type="component" value="Unassembled WGS sequence"/>
</dbReference>
<dbReference type="AlphaFoldDB" id="A0AA43TV44"/>
<feature type="compositionally biased region" description="Polar residues" evidence="1">
    <location>
        <begin position="690"/>
        <end position="700"/>
    </location>
</feature>
<name>A0AA43TV44_9LECA</name>
<comment type="caution">
    <text evidence="2">The sequence shown here is derived from an EMBL/GenBank/DDBJ whole genome shotgun (WGS) entry which is preliminary data.</text>
</comment>
<gene>
    <name evidence="2" type="ORF">OHK93_007012</name>
</gene>
<feature type="compositionally biased region" description="Polar residues" evidence="1">
    <location>
        <begin position="496"/>
        <end position="511"/>
    </location>
</feature>
<keyword evidence="3" id="KW-1185">Reference proteome</keyword>
<proteinExistence type="predicted"/>
<accession>A0AA43TV44</accession>
<feature type="compositionally biased region" description="Low complexity" evidence="1">
    <location>
        <begin position="594"/>
        <end position="610"/>
    </location>
</feature>
<feature type="region of interest" description="Disordered" evidence="1">
    <location>
        <begin position="574"/>
        <end position="744"/>
    </location>
</feature>
<feature type="region of interest" description="Disordered" evidence="1">
    <location>
        <begin position="428"/>
        <end position="558"/>
    </location>
</feature>
<reference evidence="2" key="1">
    <citation type="journal article" date="2023" name="Genome Biol. Evol.">
        <title>First Whole Genome Sequence and Flow Cytometry Genome Size Data for the Lichen-Forming Fungus Ramalina farinacea (Ascomycota).</title>
        <authorList>
            <person name="Llewellyn T."/>
            <person name="Mian S."/>
            <person name="Hill R."/>
            <person name="Leitch I.J."/>
            <person name="Gaya E."/>
        </authorList>
    </citation>
    <scope>NUCLEOTIDE SEQUENCE</scope>
    <source>
        <strain evidence="2">LIQ254RAFAR</strain>
    </source>
</reference>
<organism evidence="2 3">
    <name type="scientific">Ramalina farinacea</name>
    <dbReference type="NCBI Taxonomy" id="258253"/>
    <lineage>
        <taxon>Eukaryota</taxon>
        <taxon>Fungi</taxon>
        <taxon>Dikarya</taxon>
        <taxon>Ascomycota</taxon>
        <taxon>Pezizomycotina</taxon>
        <taxon>Lecanoromycetes</taxon>
        <taxon>OSLEUM clade</taxon>
        <taxon>Lecanoromycetidae</taxon>
        <taxon>Lecanorales</taxon>
        <taxon>Lecanorineae</taxon>
        <taxon>Ramalinaceae</taxon>
        <taxon>Ramalina</taxon>
    </lineage>
</organism>
<evidence type="ECO:0000313" key="3">
    <source>
        <dbReference type="Proteomes" id="UP001161017"/>
    </source>
</evidence>
<feature type="compositionally biased region" description="Polar residues" evidence="1">
    <location>
        <begin position="712"/>
        <end position="721"/>
    </location>
</feature>
<evidence type="ECO:0000313" key="2">
    <source>
        <dbReference type="EMBL" id="MDI1487740.1"/>
    </source>
</evidence>
<feature type="compositionally biased region" description="Basic residues" evidence="1">
    <location>
        <begin position="513"/>
        <end position="523"/>
    </location>
</feature>